<dbReference type="RefSeq" id="WP_003063470.1">
    <property type="nucleotide sequence ID" value="NZ_CP050959.1"/>
</dbReference>
<dbReference type="PROSITE" id="PS51099">
    <property type="entry name" value="PTS_EIIB_TYPE_2"/>
    <property type="match status" value="1"/>
</dbReference>
<dbReference type="EMBL" id="LQXV01000252">
    <property type="protein sequence ID" value="KXU06494.1"/>
    <property type="molecule type" value="Genomic_DNA"/>
</dbReference>
<reference evidence="8 9" key="1">
    <citation type="submission" date="2016-01" db="EMBL/GenBank/DDBJ databases">
        <title>Highly variable Streptococcus oralis are common among viridans streptococci isolated from primates.</title>
        <authorList>
            <person name="Denapaite D."/>
            <person name="Rieger M."/>
            <person name="Koendgen S."/>
            <person name="Brueckner R."/>
            <person name="Ochigava I."/>
            <person name="Kappeler P."/>
            <person name="Maetz-Rensing K."/>
            <person name="Leendertz F."/>
            <person name="Hakenbeck R."/>
        </authorList>
    </citation>
    <scope>NUCLEOTIDE SEQUENCE [LARGE SCALE GENOMIC DNA]</scope>
    <source>
        <strain evidence="3 8">DD02</strain>
        <strain evidence="4 9">DD03</strain>
    </source>
</reference>
<proteinExistence type="predicted"/>
<evidence type="ECO:0000256" key="1">
    <source>
        <dbReference type="ARBA" id="ARBA00022679"/>
    </source>
</evidence>
<gene>
    <name evidence="7" type="primary">ulaB</name>
    <name evidence="5" type="ORF">FOB74_04545</name>
    <name evidence="7" type="ORF">NCTC13773_00513</name>
    <name evidence="6" type="ORF">SAMN05660328_11623</name>
    <name evidence="3" type="ORF">SGADD02_01677</name>
    <name evidence="4" type="ORF">SGADD03_01489</name>
</gene>
<reference evidence="10" key="2">
    <citation type="submission" date="2016-10" db="EMBL/GenBank/DDBJ databases">
        <authorList>
            <person name="Varghese N."/>
            <person name="Submissions S."/>
        </authorList>
    </citation>
    <scope>NUCLEOTIDE SEQUENCE [LARGE SCALE GENOMIC DNA]</scope>
    <source>
        <strain evidence="10">LMG 15572</strain>
    </source>
</reference>
<organism evidence="3 8">
    <name type="scientific">Streptococcus gallolyticus</name>
    <dbReference type="NCBI Taxonomy" id="315405"/>
    <lineage>
        <taxon>Bacteria</taxon>
        <taxon>Bacillati</taxon>
        <taxon>Bacillota</taxon>
        <taxon>Bacilli</taxon>
        <taxon>Lactobacillales</taxon>
        <taxon>Streptococcaceae</taxon>
        <taxon>Streptococcus</taxon>
    </lineage>
</organism>
<dbReference type="GO" id="GO:0008982">
    <property type="term" value="F:protein-N(PI)-phosphohistidine-sugar phosphotransferase activity"/>
    <property type="evidence" value="ECO:0007669"/>
    <property type="project" value="InterPro"/>
</dbReference>
<evidence type="ECO:0000313" key="11">
    <source>
        <dbReference type="Proteomes" id="UP000249013"/>
    </source>
</evidence>
<evidence type="ECO:0000313" key="3">
    <source>
        <dbReference type="EMBL" id="KXT66421.1"/>
    </source>
</evidence>
<evidence type="ECO:0000313" key="12">
    <source>
        <dbReference type="Proteomes" id="UP000503130"/>
    </source>
</evidence>
<dbReference type="PATRIC" id="fig|315405.11.peg.1958"/>
<dbReference type="InterPro" id="IPR013011">
    <property type="entry name" value="PTS_EIIB_2"/>
</dbReference>
<feature type="domain" description="PTS EIIB type-2" evidence="2">
    <location>
        <begin position="1"/>
        <end position="95"/>
    </location>
</feature>
<evidence type="ECO:0000313" key="9">
    <source>
        <dbReference type="Proteomes" id="UP000071927"/>
    </source>
</evidence>
<evidence type="ECO:0000313" key="7">
    <source>
        <dbReference type="EMBL" id="SQG78732.1"/>
    </source>
</evidence>
<dbReference type="Proteomes" id="UP000183629">
    <property type="component" value="Unassembled WGS sequence"/>
</dbReference>
<dbReference type="SUPFAM" id="SSF52794">
    <property type="entry name" value="PTS system IIB component-like"/>
    <property type="match status" value="1"/>
</dbReference>
<dbReference type="EC" id="2.7.1.-" evidence="7"/>
<accession>A0A0W7V388</accession>
<dbReference type="EMBL" id="CP050959">
    <property type="protein sequence ID" value="QIX73790.1"/>
    <property type="molecule type" value="Genomic_DNA"/>
</dbReference>
<dbReference type="EMBL" id="LQOF01000336">
    <property type="protein sequence ID" value="KXT66421.1"/>
    <property type="molecule type" value="Genomic_DNA"/>
</dbReference>
<dbReference type="EMBL" id="LS483409">
    <property type="protein sequence ID" value="SQG78732.1"/>
    <property type="molecule type" value="Genomic_DNA"/>
</dbReference>
<sequence length="99" mass="10877">MKIFAVCQSGLGTSFMVQMNIESALQELGVDVEDFTVEHTDSGSVSGDMADYFFAEKTLVPALSNLPEEKIISLNSIIDADEIKQQVINILDKNAITHR</sequence>
<dbReference type="Pfam" id="PF02302">
    <property type="entry name" value="PTS_IIB"/>
    <property type="match status" value="1"/>
</dbReference>
<dbReference type="CDD" id="cd05563">
    <property type="entry name" value="PTS_IIB_ascorbate"/>
    <property type="match status" value="1"/>
</dbReference>
<dbReference type="GO" id="GO:0009401">
    <property type="term" value="P:phosphoenolpyruvate-dependent sugar phosphotransferase system"/>
    <property type="evidence" value="ECO:0007669"/>
    <property type="project" value="InterPro"/>
</dbReference>
<dbReference type="Proteomes" id="UP000071927">
    <property type="component" value="Unassembled WGS sequence"/>
</dbReference>
<evidence type="ECO:0000313" key="8">
    <source>
        <dbReference type="Proteomes" id="UP000070198"/>
    </source>
</evidence>
<keyword evidence="5" id="KW-0813">Transport</keyword>
<keyword evidence="1 7" id="KW-0808">Transferase</keyword>
<dbReference type="Gene3D" id="3.40.50.2300">
    <property type="match status" value="1"/>
</dbReference>
<dbReference type="Proteomes" id="UP000070198">
    <property type="component" value="Unassembled WGS sequence"/>
</dbReference>
<keyword evidence="5" id="KW-0762">Sugar transport</keyword>
<name>A0A0W7V388_9STRE</name>
<reference evidence="7 11" key="4">
    <citation type="submission" date="2018-06" db="EMBL/GenBank/DDBJ databases">
        <authorList>
            <consortium name="Pathogen Informatics"/>
            <person name="Doyle S."/>
        </authorList>
    </citation>
    <scope>NUCLEOTIDE SEQUENCE [LARGE SCALE GENOMIC DNA]</scope>
    <source>
        <strain evidence="7 11">NCTC13773</strain>
    </source>
</reference>
<dbReference type="InterPro" id="IPR036095">
    <property type="entry name" value="PTS_EIIB-like_sf"/>
</dbReference>
<dbReference type="Proteomes" id="UP000503130">
    <property type="component" value="Chromosome"/>
</dbReference>
<dbReference type="EMBL" id="FPBN01000016">
    <property type="protein sequence ID" value="SFU86772.1"/>
    <property type="molecule type" value="Genomic_DNA"/>
</dbReference>
<reference evidence="6" key="3">
    <citation type="submission" date="2016-10" db="EMBL/GenBank/DDBJ databases">
        <authorList>
            <person name="de Groot N.N."/>
        </authorList>
    </citation>
    <scope>NUCLEOTIDE SEQUENCE [LARGE SCALE GENOMIC DNA]</scope>
    <source>
        <strain evidence="6">LMG 15572</strain>
    </source>
</reference>
<evidence type="ECO:0000259" key="2">
    <source>
        <dbReference type="PROSITE" id="PS51099"/>
    </source>
</evidence>
<dbReference type="AlphaFoldDB" id="A0A0W7V388"/>
<evidence type="ECO:0000313" key="6">
    <source>
        <dbReference type="EMBL" id="SFU86772.1"/>
    </source>
</evidence>
<dbReference type="InterPro" id="IPR003501">
    <property type="entry name" value="PTS_EIIB_2/3"/>
</dbReference>
<protein>
    <submittedName>
        <fullName evidence="5">PTS sugar transporter subunit IIB</fullName>
    </submittedName>
    <submittedName>
        <fullName evidence="6">PTS system IIB component, L-Asc family</fullName>
    </submittedName>
    <submittedName>
        <fullName evidence="7">PTS system lactose/cellobiose-specific transporter subunit IIB</fullName>
        <ecNumber evidence="7">2.7.1.-</ecNumber>
    </submittedName>
</protein>
<evidence type="ECO:0000313" key="10">
    <source>
        <dbReference type="Proteomes" id="UP000183629"/>
    </source>
</evidence>
<keyword evidence="10" id="KW-1185">Reference proteome</keyword>
<evidence type="ECO:0000313" key="5">
    <source>
        <dbReference type="EMBL" id="QIX73790.1"/>
    </source>
</evidence>
<dbReference type="Proteomes" id="UP000249013">
    <property type="component" value="Chromosome 1"/>
</dbReference>
<reference evidence="5 12" key="5">
    <citation type="submission" date="2019-09" db="EMBL/GenBank/DDBJ databases">
        <title>FDA dAtabase for Regulatory Grade micrObial Sequences (FDA-ARGOS): Supporting development and validation of Infectious Disease Dx tests.</title>
        <authorList>
            <person name="Sciortino C."/>
            <person name="Tallon L."/>
            <person name="Sadzewicz L."/>
            <person name="Vavikolanu K."/>
            <person name="Mehta A."/>
            <person name="Aluvathingal J."/>
            <person name="Nadendla S."/>
            <person name="Nandy P."/>
            <person name="Geyer C."/>
            <person name="Yan Y."/>
            <person name="Sichtig H."/>
        </authorList>
    </citation>
    <scope>NUCLEOTIDE SEQUENCE [LARGE SCALE GENOMIC DNA]</scope>
    <source>
        <strain evidence="5 12">FDAARGOS_666</strain>
    </source>
</reference>
<evidence type="ECO:0000313" key="4">
    <source>
        <dbReference type="EMBL" id="KXU06494.1"/>
    </source>
</evidence>